<keyword evidence="4 5" id="KW-0658">Purine biosynthesis</keyword>
<keyword evidence="4 7" id="KW-0479">Metal-binding</keyword>
<protein>
    <recommendedName>
        <fullName evidence="4">Amidophosphoribosyltransferase</fullName>
        <shortName evidence="4">ATase</shortName>
        <ecNumber evidence="4">2.4.2.14</ecNumber>
    </recommendedName>
    <alternativeName>
        <fullName evidence="4">Glutamine phosphoribosylpyrophosphate amidotransferase</fullName>
        <shortName evidence="4">GPATase</shortName>
    </alternativeName>
</protein>
<feature type="binding site" evidence="4 8">
    <location>
        <position position="443"/>
    </location>
    <ligand>
        <name>[4Fe-4S] cluster</name>
        <dbReference type="ChEBI" id="CHEBI:49883"/>
    </ligand>
</feature>
<keyword evidence="4 8" id="KW-0411">Iron-sulfur</keyword>
<keyword evidence="4 8" id="KW-0408">Iron</keyword>
<keyword evidence="2 4" id="KW-0808">Transferase</keyword>
<feature type="binding site" evidence="4 8">
    <location>
        <position position="390"/>
    </location>
    <ligand>
        <name>[4Fe-4S] cluster</name>
        <dbReference type="ChEBI" id="CHEBI:49883"/>
    </ligand>
</feature>
<evidence type="ECO:0000259" key="10">
    <source>
        <dbReference type="PROSITE" id="PS51278"/>
    </source>
</evidence>
<sequence>MCGVVGVWRPEGPVSWAVYAGLLAAQHRGQESAGVTVGDGVALRTLRGAGLVTEVFREGSLEELSGRVGIGHVRYPTAGGDSVAGAQPLVGVTRAGEHFALAHNGNVLRIDRGSLNRRGVGYLRTGGPREREGESDSQVLTDQLAGRDEPPAQALRELLGRVHGAYCLVLATRSLLCAARDPHGFRPLCLGRLPDGGWMVASESAVLDAAGADFVRDVEPGELLVIDQDGLRSEHFAAAPPATCLFEHVYIARPDSLIGGRRVQQVRQAFGALLAARSPVAADVVVPVPDTARPAALGYARAAGIDYGEGLVRNHYLGRTFLRPGDGRRRDDVRLKLNPVPEVVRGRRVVLVDDSLVRATSMRQAVALLRRAGAAEVHVRIASATISWPCYFGVDISSQEELAGHRMSAAEIGAHVGADSLEFLSAEGMREAVGGEPSLCMGCFTGSYPTTVPAGAPASARRVPPPGRTPPPAR</sequence>
<dbReference type="EC" id="2.4.2.14" evidence="4"/>
<feature type="compositionally biased region" description="Pro residues" evidence="9">
    <location>
        <begin position="463"/>
        <end position="474"/>
    </location>
</feature>
<feature type="domain" description="Glutamine amidotransferase type-2" evidence="10">
    <location>
        <begin position="2"/>
        <end position="229"/>
    </location>
</feature>
<evidence type="ECO:0000313" key="12">
    <source>
        <dbReference type="Proteomes" id="UP000640052"/>
    </source>
</evidence>
<evidence type="ECO:0000256" key="5">
    <source>
        <dbReference type="PIRNR" id="PIRNR000485"/>
    </source>
</evidence>
<dbReference type="InterPro" id="IPR029055">
    <property type="entry name" value="Ntn_hydrolases_N"/>
</dbReference>
<comment type="similarity">
    <text evidence="4 5">In the C-terminal section; belongs to the purine/pyrimidine phosphoribosyltransferase family.</text>
</comment>
<evidence type="ECO:0000256" key="1">
    <source>
        <dbReference type="ARBA" id="ARBA00022676"/>
    </source>
</evidence>
<dbReference type="GO" id="GO:0006189">
    <property type="term" value="P:'de novo' IMP biosynthetic process"/>
    <property type="evidence" value="ECO:0007669"/>
    <property type="project" value="UniProtKB-UniRule"/>
</dbReference>
<accession>A0A919QHU0</accession>
<dbReference type="HAMAP" id="MF_01931">
    <property type="entry name" value="PurF"/>
    <property type="match status" value="1"/>
</dbReference>
<comment type="caution">
    <text evidence="11">The sequence shown here is derived from an EMBL/GenBank/DDBJ whole genome shotgun (WGS) entry which is preliminary data.</text>
</comment>
<dbReference type="EMBL" id="BOOA01000040">
    <property type="protein sequence ID" value="GIH26472.1"/>
    <property type="molecule type" value="Genomic_DNA"/>
</dbReference>
<dbReference type="RefSeq" id="WP_239161911.1">
    <property type="nucleotide sequence ID" value="NZ_BOOA01000040.1"/>
</dbReference>
<feature type="region of interest" description="Disordered" evidence="9">
    <location>
        <begin position="454"/>
        <end position="474"/>
    </location>
</feature>
<feature type="binding site" evidence="4 7">
    <location>
        <position position="354"/>
    </location>
    <ligand>
        <name>Mg(2+)</name>
        <dbReference type="ChEBI" id="CHEBI:18420"/>
    </ligand>
</feature>
<evidence type="ECO:0000256" key="6">
    <source>
        <dbReference type="PIRSR" id="PIRSR000485-1"/>
    </source>
</evidence>
<dbReference type="NCBIfam" id="TIGR01134">
    <property type="entry name" value="purF"/>
    <property type="match status" value="1"/>
</dbReference>
<dbReference type="GO" id="GO:0009113">
    <property type="term" value="P:purine nucleobase biosynthetic process"/>
    <property type="evidence" value="ECO:0007669"/>
    <property type="project" value="UniProtKB-UniRule"/>
</dbReference>
<dbReference type="SUPFAM" id="SSF56235">
    <property type="entry name" value="N-terminal nucleophile aminohydrolases (Ntn hydrolases)"/>
    <property type="match status" value="1"/>
</dbReference>
<keyword evidence="4 7" id="KW-0460">Magnesium</keyword>
<keyword evidence="1 4" id="KW-0328">Glycosyltransferase</keyword>
<proteinExistence type="inferred from homology"/>
<dbReference type="AlphaFoldDB" id="A0A919QHU0"/>
<gene>
    <name evidence="11" type="primary">purF_2</name>
    <name evidence="4" type="synonym">purF</name>
    <name evidence="11" type="ORF">Aph01nite_47820</name>
</gene>
<dbReference type="GO" id="GO:0000287">
    <property type="term" value="F:magnesium ion binding"/>
    <property type="evidence" value="ECO:0007669"/>
    <property type="project" value="UniProtKB-UniRule"/>
</dbReference>
<keyword evidence="3 4" id="KW-0315">Glutamine amidotransferase</keyword>
<evidence type="ECO:0000313" key="11">
    <source>
        <dbReference type="EMBL" id="GIH26472.1"/>
    </source>
</evidence>
<comment type="cofactor">
    <cofactor evidence="4 7">
        <name>Mg(2+)</name>
        <dbReference type="ChEBI" id="CHEBI:18420"/>
    </cofactor>
    <text evidence="4 7">Binds 1 Mg(2+) ion per subunit.</text>
</comment>
<dbReference type="GO" id="GO:0051539">
    <property type="term" value="F:4 iron, 4 sulfur cluster binding"/>
    <property type="evidence" value="ECO:0007669"/>
    <property type="project" value="UniProtKB-KW"/>
</dbReference>
<comment type="pathway">
    <text evidence="4 5">Purine metabolism; IMP biosynthesis via de novo pathway; N(1)-(5-phospho-D-ribosyl)glycinamide from 5-phospho-alpha-D-ribose 1-diphosphate: step 1/2.</text>
</comment>
<feature type="binding site" evidence="4 7">
    <location>
        <position position="353"/>
    </location>
    <ligand>
        <name>Mg(2+)</name>
        <dbReference type="ChEBI" id="CHEBI:18420"/>
    </ligand>
</feature>
<feature type="active site" description="Nucleophile" evidence="4 6">
    <location>
        <position position="2"/>
    </location>
</feature>
<evidence type="ECO:0000256" key="3">
    <source>
        <dbReference type="ARBA" id="ARBA00022962"/>
    </source>
</evidence>
<dbReference type="GO" id="GO:0004044">
    <property type="term" value="F:amidophosphoribosyltransferase activity"/>
    <property type="evidence" value="ECO:0007669"/>
    <property type="project" value="UniProtKB-UniRule"/>
</dbReference>
<dbReference type="Proteomes" id="UP000640052">
    <property type="component" value="Unassembled WGS sequence"/>
</dbReference>
<reference evidence="11" key="1">
    <citation type="submission" date="2021-01" db="EMBL/GenBank/DDBJ databases">
        <title>Whole genome shotgun sequence of Acrocarpospora phusangensis NBRC 108782.</title>
        <authorList>
            <person name="Komaki H."/>
            <person name="Tamura T."/>
        </authorList>
    </citation>
    <scope>NUCLEOTIDE SEQUENCE</scope>
    <source>
        <strain evidence="11">NBRC 108782</strain>
    </source>
</reference>
<dbReference type="PROSITE" id="PS51278">
    <property type="entry name" value="GATASE_TYPE_2"/>
    <property type="match status" value="1"/>
</dbReference>
<keyword evidence="4" id="KW-0004">4Fe-4S</keyword>
<comment type="catalytic activity">
    <reaction evidence="4 5">
        <text>5-phospho-beta-D-ribosylamine + L-glutamate + diphosphate = 5-phospho-alpha-D-ribose 1-diphosphate + L-glutamine + H2O</text>
        <dbReference type="Rhea" id="RHEA:14905"/>
        <dbReference type="ChEBI" id="CHEBI:15377"/>
        <dbReference type="ChEBI" id="CHEBI:29985"/>
        <dbReference type="ChEBI" id="CHEBI:33019"/>
        <dbReference type="ChEBI" id="CHEBI:58017"/>
        <dbReference type="ChEBI" id="CHEBI:58359"/>
        <dbReference type="ChEBI" id="CHEBI:58681"/>
        <dbReference type="EC" id="2.4.2.14"/>
    </reaction>
</comment>
<feature type="binding site" evidence="4 8">
    <location>
        <position position="440"/>
    </location>
    <ligand>
        <name>[4Fe-4S] cluster</name>
        <dbReference type="ChEBI" id="CHEBI:49883"/>
    </ligand>
</feature>
<dbReference type="Gene3D" id="3.60.20.10">
    <property type="entry name" value="Glutamine Phosphoribosylpyrophosphate, subunit 1, domain 1"/>
    <property type="match status" value="1"/>
</dbReference>
<dbReference type="InterPro" id="IPR005854">
    <property type="entry name" value="PurF"/>
</dbReference>
<dbReference type="PIRSF" id="PIRSF000485">
    <property type="entry name" value="Amd_phspho_trans"/>
    <property type="match status" value="1"/>
</dbReference>
<keyword evidence="12" id="KW-1185">Reference proteome</keyword>
<dbReference type="Gene3D" id="3.40.50.2020">
    <property type="match status" value="1"/>
</dbReference>
<evidence type="ECO:0000256" key="4">
    <source>
        <dbReference type="HAMAP-Rule" id="MF_01931"/>
    </source>
</evidence>
<evidence type="ECO:0000256" key="2">
    <source>
        <dbReference type="ARBA" id="ARBA00022679"/>
    </source>
</evidence>
<evidence type="ECO:0000256" key="7">
    <source>
        <dbReference type="PIRSR" id="PIRSR000485-2"/>
    </source>
</evidence>
<evidence type="ECO:0000256" key="8">
    <source>
        <dbReference type="PIRSR" id="PIRSR000485-3"/>
    </source>
</evidence>
<comment type="function">
    <text evidence="4">Catalyzes the formation of phosphoribosylamine from phosphoribosylpyrophosphate (PRPP) and glutamine.</text>
</comment>
<dbReference type="Pfam" id="PF13522">
    <property type="entry name" value="GATase_6"/>
    <property type="match status" value="1"/>
</dbReference>
<organism evidence="11 12">
    <name type="scientific">Acrocarpospora phusangensis</name>
    <dbReference type="NCBI Taxonomy" id="1070424"/>
    <lineage>
        <taxon>Bacteria</taxon>
        <taxon>Bacillati</taxon>
        <taxon>Actinomycetota</taxon>
        <taxon>Actinomycetes</taxon>
        <taxon>Streptosporangiales</taxon>
        <taxon>Streptosporangiaceae</taxon>
        <taxon>Acrocarpospora</taxon>
    </lineage>
</organism>
<dbReference type="PANTHER" id="PTHR11907">
    <property type="entry name" value="AMIDOPHOSPHORIBOSYLTRANSFERASE"/>
    <property type="match status" value="1"/>
</dbReference>
<comment type="cofactor">
    <cofactor evidence="4 8">
        <name>[4Fe-4S] cluster</name>
        <dbReference type="ChEBI" id="CHEBI:49883"/>
    </cofactor>
    <text evidence="4 8">Binds 1 [4Fe-4S] cluster per subunit.</text>
</comment>
<feature type="binding site" evidence="4 7">
    <location>
        <position position="291"/>
    </location>
    <ligand>
        <name>Mg(2+)</name>
        <dbReference type="ChEBI" id="CHEBI:18420"/>
    </ligand>
</feature>
<name>A0A919QHU0_9ACTN</name>
<dbReference type="SUPFAM" id="SSF53271">
    <property type="entry name" value="PRTase-like"/>
    <property type="match status" value="1"/>
</dbReference>
<feature type="binding site" evidence="4 8">
    <location>
        <position position="244"/>
    </location>
    <ligand>
        <name>[4Fe-4S] cluster</name>
        <dbReference type="ChEBI" id="CHEBI:49883"/>
    </ligand>
</feature>
<evidence type="ECO:0000256" key="9">
    <source>
        <dbReference type="SAM" id="MobiDB-lite"/>
    </source>
</evidence>
<dbReference type="InterPro" id="IPR017932">
    <property type="entry name" value="GATase_2_dom"/>
</dbReference>
<dbReference type="InterPro" id="IPR029057">
    <property type="entry name" value="PRTase-like"/>
</dbReference>